<reference evidence="2 3" key="1">
    <citation type="submission" date="2017-12" db="EMBL/GenBank/DDBJ databases">
        <title>Comparative genomics of Botrytis spp.</title>
        <authorList>
            <person name="Valero-Jimenez C.A."/>
            <person name="Tapia P."/>
            <person name="Veloso J."/>
            <person name="Silva-Moreno E."/>
            <person name="Staats M."/>
            <person name="Valdes J.H."/>
            <person name="Van Kan J.A.L."/>
        </authorList>
    </citation>
    <scope>NUCLEOTIDE SEQUENCE [LARGE SCALE GENOMIC DNA]</scope>
    <source>
        <strain evidence="2 3">MUCL11595</strain>
    </source>
</reference>
<evidence type="ECO:0000313" key="2">
    <source>
        <dbReference type="EMBL" id="TGO55448.1"/>
    </source>
</evidence>
<accession>A0A4Z1I1E7</accession>
<evidence type="ECO:0000313" key="3">
    <source>
        <dbReference type="Proteomes" id="UP000297527"/>
    </source>
</evidence>
<proteinExistence type="predicted"/>
<gene>
    <name evidence="2" type="ORF">BCON_0092g00320</name>
</gene>
<feature type="region of interest" description="Disordered" evidence="1">
    <location>
        <begin position="88"/>
        <end position="204"/>
    </location>
</feature>
<feature type="compositionally biased region" description="Basic and acidic residues" evidence="1">
    <location>
        <begin position="104"/>
        <end position="116"/>
    </location>
</feature>
<dbReference type="AlphaFoldDB" id="A0A4Z1I1E7"/>
<name>A0A4Z1I1E7_9HELO</name>
<dbReference type="OrthoDB" id="3560632at2759"/>
<organism evidence="2 3">
    <name type="scientific">Botryotinia convoluta</name>
    <dbReference type="NCBI Taxonomy" id="54673"/>
    <lineage>
        <taxon>Eukaryota</taxon>
        <taxon>Fungi</taxon>
        <taxon>Dikarya</taxon>
        <taxon>Ascomycota</taxon>
        <taxon>Pezizomycotina</taxon>
        <taxon>Leotiomycetes</taxon>
        <taxon>Helotiales</taxon>
        <taxon>Sclerotiniaceae</taxon>
        <taxon>Botryotinia</taxon>
    </lineage>
</organism>
<keyword evidence="3" id="KW-1185">Reference proteome</keyword>
<comment type="caution">
    <text evidence="2">The sequence shown here is derived from an EMBL/GenBank/DDBJ whole genome shotgun (WGS) entry which is preliminary data.</text>
</comment>
<dbReference type="EMBL" id="PQXN01000092">
    <property type="protein sequence ID" value="TGO55448.1"/>
    <property type="molecule type" value="Genomic_DNA"/>
</dbReference>
<protein>
    <submittedName>
        <fullName evidence="2">Uncharacterized protein</fullName>
    </submittedName>
</protein>
<sequence>MHALVPHKLSRKMMTYMYWNLPVSKYVIENPLGQFDGLRPAGRAIQPHLYNSISKAECTPSRKIKKIAQYKHRPDILEISIPSQQYSISRPNMRNSSHHSTSHHSTDRTPKAHRVDTNSSYGDGNISDSSTASLLGDRNKRHNPSGNHKEKYVPASGSEKRNQETGTSRRKEEERQTSNHSYRRIETPDQKAHEERKSSKRTKYPADPITLGRYEYYDIKIEKKLNAAKADLQFEERHYWRTDDSWVSCYRDVQALEELAKEIDDIKKQGLAPWKAKKALDELLEIKGHLLK</sequence>
<dbReference type="Proteomes" id="UP000297527">
    <property type="component" value="Unassembled WGS sequence"/>
</dbReference>
<evidence type="ECO:0000256" key="1">
    <source>
        <dbReference type="SAM" id="MobiDB-lite"/>
    </source>
</evidence>
<feature type="compositionally biased region" description="Basic and acidic residues" evidence="1">
    <location>
        <begin position="147"/>
        <end position="197"/>
    </location>
</feature>
<feature type="compositionally biased region" description="Polar residues" evidence="1">
    <location>
        <begin position="117"/>
        <end position="133"/>
    </location>
</feature>